<name>A0A3L5TV65_MYTGA</name>
<gene>
    <name evidence="2" type="ORF">AM593_00931</name>
</gene>
<feature type="chain" id="PRO_5018130776" description="Fucolectin tachylectin-4 pentraxin-1 domain-containing protein" evidence="1">
    <location>
        <begin position="17"/>
        <end position="183"/>
    </location>
</feature>
<keyword evidence="3" id="KW-1185">Reference proteome</keyword>
<proteinExistence type="predicted"/>
<evidence type="ECO:0000256" key="1">
    <source>
        <dbReference type="SAM" id="SignalP"/>
    </source>
</evidence>
<evidence type="ECO:0008006" key="4">
    <source>
        <dbReference type="Google" id="ProtNLM"/>
    </source>
</evidence>
<evidence type="ECO:0000313" key="2">
    <source>
        <dbReference type="EMBL" id="OPL33848.1"/>
    </source>
</evidence>
<accession>A0A3L5TV65</accession>
<dbReference type="InterPro" id="IPR008979">
    <property type="entry name" value="Galactose-bd-like_sf"/>
</dbReference>
<reference evidence="2 3" key="1">
    <citation type="journal article" date="2016" name="PLoS ONE">
        <title>A First Insight into the Genome of the Filter-Feeder Mussel Mytilus galloprovincialis.</title>
        <authorList>
            <person name="Murgarella M."/>
            <person name="Puiu D."/>
            <person name="Novoa B."/>
            <person name="Figueras A."/>
            <person name="Posada D."/>
            <person name="Canchaya C."/>
        </authorList>
    </citation>
    <scope>NUCLEOTIDE SEQUENCE [LARGE SCALE GENOMIC DNA]</scope>
    <source>
        <tissue evidence="2">Muscle</tissue>
    </source>
</reference>
<dbReference type="SUPFAM" id="SSF49785">
    <property type="entry name" value="Galactose-binding domain-like"/>
    <property type="match status" value="1"/>
</dbReference>
<protein>
    <recommendedName>
        <fullName evidence="4">Fucolectin tachylectin-4 pentraxin-1 domain-containing protein</fullName>
    </recommendedName>
</protein>
<organism evidence="2 3">
    <name type="scientific">Mytilus galloprovincialis</name>
    <name type="common">Mediterranean mussel</name>
    <dbReference type="NCBI Taxonomy" id="29158"/>
    <lineage>
        <taxon>Eukaryota</taxon>
        <taxon>Metazoa</taxon>
        <taxon>Spiralia</taxon>
        <taxon>Lophotrochozoa</taxon>
        <taxon>Mollusca</taxon>
        <taxon>Bivalvia</taxon>
        <taxon>Autobranchia</taxon>
        <taxon>Pteriomorphia</taxon>
        <taxon>Mytilida</taxon>
        <taxon>Mytiloidea</taxon>
        <taxon>Mytilidae</taxon>
        <taxon>Mytilinae</taxon>
        <taxon>Mytilus</taxon>
    </lineage>
</organism>
<keyword evidence="1" id="KW-0732">Signal</keyword>
<sequence length="183" mass="20286">MTVACGIFTIVVVVMPYSLDYFCVGCFKDNLASNGTAKQNQPKPSHPARLAIDGNRTNGQCSMTTGPGSYLQIDTRYLSVVTTVYIIFGEFRKNSIARQIYLYMPRCANCNVTVTTGEHIVYCSNTSDSWVNGILLYKGERPTKDINVFAVCRYVIYLPPADSGVDVCEIEIGVNYLGQTQIY</sequence>
<feature type="signal peptide" evidence="1">
    <location>
        <begin position="1"/>
        <end position="16"/>
    </location>
</feature>
<dbReference type="Proteomes" id="UP000266721">
    <property type="component" value="Unassembled WGS sequence"/>
</dbReference>
<comment type="caution">
    <text evidence="2">The sequence shown here is derived from an EMBL/GenBank/DDBJ whole genome shotgun (WGS) entry which is preliminary data.</text>
</comment>
<dbReference type="EMBL" id="KV581331">
    <property type="protein sequence ID" value="OPL33848.1"/>
    <property type="molecule type" value="Genomic_DNA"/>
</dbReference>
<evidence type="ECO:0000313" key="3">
    <source>
        <dbReference type="Proteomes" id="UP000266721"/>
    </source>
</evidence>
<dbReference type="AlphaFoldDB" id="A0A3L5TV65"/>
<feature type="non-terminal residue" evidence="2">
    <location>
        <position position="1"/>
    </location>
</feature>
<dbReference type="Gene3D" id="2.60.120.260">
    <property type="entry name" value="Galactose-binding domain-like"/>
    <property type="match status" value="1"/>
</dbReference>